<evidence type="ECO:0000256" key="1">
    <source>
        <dbReference type="ARBA" id="ARBA00004651"/>
    </source>
</evidence>
<comment type="caution">
    <text evidence="9">The sequence shown here is derived from an EMBL/GenBank/DDBJ whole genome shotgun (WGS) entry which is preliminary data.</text>
</comment>
<gene>
    <name evidence="9" type="ORF">BJZ21_003738</name>
</gene>
<dbReference type="RefSeq" id="WP_179665151.1">
    <property type="nucleotide sequence ID" value="NZ_JACCBG010000001.1"/>
</dbReference>
<evidence type="ECO:0000256" key="7">
    <source>
        <dbReference type="ARBA" id="ARBA00023136"/>
    </source>
</evidence>
<evidence type="ECO:0000256" key="8">
    <source>
        <dbReference type="RuleBase" id="RU363041"/>
    </source>
</evidence>
<evidence type="ECO:0000256" key="4">
    <source>
        <dbReference type="ARBA" id="ARBA00022475"/>
    </source>
</evidence>
<keyword evidence="10" id="KW-1185">Reference proteome</keyword>
<feature type="transmembrane region" description="Helical" evidence="8">
    <location>
        <begin position="135"/>
        <end position="157"/>
    </location>
</feature>
<dbReference type="EMBL" id="JACCBG010000001">
    <property type="protein sequence ID" value="NYD43655.1"/>
    <property type="molecule type" value="Genomic_DNA"/>
</dbReference>
<feature type="transmembrane region" description="Helical" evidence="8">
    <location>
        <begin position="39"/>
        <end position="58"/>
    </location>
</feature>
<feature type="transmembrane region" description="Helical" evidence="8">
    <location>
        <begin position="70"/>
        <end position="91"/>
    </location>
</feature>
<evidence type="ECO:0000256" key="5">
    <source>
        <dbReference type="ARBA" id="ARBA00022692"/>
    </source>
</evidence>
<dbReference type="InterPro" id="IPR002781">
    <property type="entry name" value="TM_pro_TauE-like"/>
</dbReference>
<sequence length="250" mass="26107">MLEALVVLAVFVGALTRATFGFGEAVVSMPLLALLPVSLHTSASLIGLAGLTVALLSVASRSGEVDRHAFLRLCVGTVLGIPWGIALLLLVPQPVTSTVLGCSLVLYAAWSLRPATLAAVPSRALAPGWAYPTGLLAGALGSAYNFNGVPVVVFGTLRRWPPARFRGTLQAHFLFSGVLVVGGQALGGAWTPDLPLLFALSLPGLALATWLGHRLHARIPAHRFERYVFLLVLVLGLVLTLRGATSLVAA</sequence>
<dbReference type="PANTHER" id="PTHR30269">
    <property type="entry name" value="TRANSMEMBRANE PROTEIN YFCA"/>
    <property type="match status" value="1"/>
</dbReference>
<keyword evidence="6 8" id="KW-1133">Transmembrane helix</keyword>
<keyword evidence="3" id="KW-0813">Transport</keyword>
<evidence type="ECO:0000256" key="3">
    <source>
        <dbReference type="ARBA" id="ARBA00022448"/>
    </source>
</evidence>
<organism evidence="9 10">
    <name type="scientific">Nocardioides panaciterrulae</name>
    <dbReference type="NCBI Taxonomy" id="661492"/>
    <lineage>
        <taxon>Bacteria</taxon>
        <taxon>Bacillati</taxon>
        <taxon>Actinomycetota</taxon>
        <taxon>Actinomycetes</taxon>
        <taxon>Propionibacteriales</taxon>
        <taxon>Nocardioidaceae</taxon>
        <taxon>Nocardioides</taxon>
    </lineage>
</organism>
<keyword evidence="7 8" id="KW-0472">Membrane</keyword>
<evidence type="ECO:0000313" key="10">
    <source>
        <dbReference type="Proteomes" id="UP000535511"/>
    </source>
</evidence>
<dbReference type="GO" id="GO:0005886">
    <property type="term" value="C:plasma membrane"/>
    <property type="evidence" value="ECO:0007669"/>
    <property type="project" value="UniProtKB-SubCell"/>
</dbReference>
<dbReference type="AlphaFoldDB" id="A0A7Y9EA05"/>
<keyword evidence="5 8" id="KW-0812">Transmembrane</keyword>
<feature type="transmembrane region" description="Helical" evidence="8">
    <location>
        <begin position="227"/>
        <end position="249"/>
    </location>
</feature>
<comment type="similarity">
    <text evidence="2 8">Belongs to the 4-toluene sulfonate uptake permease (TSUP) (TC 2.A.102) family.</text>
</comment>
<evidence type="ECO:0000256" key="2">
    <source>
        <dbReference type="ARBA" id="ARBA00009142"/>
    </source>
</evidence>
<keyword evidence="4 8" id="KW-1003">Cell membrane</keyword>
<feature type="transmembrane region" description="Helical" evidence="8">
    <location>
        <begin position="169"/>
        <end position="190"/>
    </location>
</feature>
<comment type="subcellular location">
    <subcellularLocation>
        <location evidence="1 8">Cell membrane</location>
        <topology evidence="1 8">Multi-pass membrane protein</topology>
    </subcellularLocation>
</comment>
<evidence type="ECO:0000256" key="6">
    <source>
        <dbReference type="ARBA" id="ARBA00022989"/>
    </source>
</evidence>
<dbReference type="Pfam" id="PF01925">
    <property type="entry name" value="TauE"/>
    <property type="match status" value="1"/>
</dbReference>
<dbReference type="PANTHER" id="PTHR30269:SF37">
    <property type="entry name" value="MEMBRANE TRANSPORTER PROTEIN"/>
    <property type="match status" value="1"/>
</dbReference>
<proteinExistence type="inferred from homology"/>
<protein>
    <recommendedName>
        <fullName evidence="8">Probable membrane transporter protein</fullName>
    </recommendedName>
</protein>
<name>A0A7Y9EA05_9ACTN</name>
<feature type="transmembrane region" description="Helical" evidence="8">
    <location>
        <begin position="196"/>
        <end position="215"/>
    </location>
</feature>
<dbReference type="InterPro" id="IPR052017">
    <property type="entry name" value="TSUP"/>
</dbReference>
<accession>A0A7Y9EA05</accession>
<dbReference type="Proteomes" id="UP000535511">
    <property type="component" value="Unassembled WGS sequence"/>
</dbReference>
<reference evidence="9 10" key="1">
    <citation type="submission" date="2020-07" db="EMBL/GenBank/DDBJ databases">
        <title>Sequencing the genomes of 1000 actinobacteria strains.</title>
        <authorList>
            <person name="Klenk H.-P."/>
        </authorList>
    </citation>
    <scope>NUCLEOTIDE SEQUENCE [LARGE SCALE GENOMIC DNA]</scope>
    <source>
        <strain evidence="9 10">DSM 21350</strain>
    </source>
</reference>
<evidence type="ECO:0000313" key="9">
    <source>
        <dbReference type="EMBL" id="NYD43655.1"/>
    </source>
</evidence>